<protein>
    <submittedName>
        <fullName evidence="2">Aromatic hydrocarbon degradation protein</fullName>
    </submittedName>
</protein>
<evidence type="ECO:0000256" key="1">
    <source>
        <dbReference type="SAM" id="SignalP"/>
    </source>
</evidence>
<organism evidence="2 3">
    <name type="scientific">Paraflavisolibacter caeni</name>
    <dbReference type="NCBI Taxonomy" id="2982496"/>
    <lineage>
        <taxon>Bacteria</taxon>
        <taxon>Pseudomonadati</taxon>
        <taxon>Bacteroidota</taxon>
        <taxon>Chitinophagia</taxon>
        <taxon>Chitinophagales</taxon>
        <taxon>Chitinophagaceae</taxon>
        <taxon>Paraflavisolibacter</taxon>
    </lineage>
</organism>
<evidence type="ECO:0000313" key="3">
    <source>
        <dbReference type="Proteomes" id="UP001155483"/>
    </source>
</evidence>
<sequence length="514" mass="56188">MKKILLLTVGYLLSQSILAQEPSDALRFSWTVPSGTARQQAIGGAMGSLGGDISAAYVNPAGLAFYKTGDFVFSPIYQVQRAKGSYLGYNESEVKRKMLWGTTGFVTGSGGNGRKVKSTSFALAYNRSADFNSNFTYKGANNTSSYSQKYLEEIAGDKSGNSVNVNYPFGASLAFRTLWIDTVGGGTEPNFDFQSRSQNILTSAGLLQRQTFQSRGGIHEFAIAGAINLNDKVMLGGTLGIPVLSYHRNTQFAEADATENSSNQFNFATVDEDIDVSGAGINLKAGVIFKPEEYWRIGFAFHTPTLYSLTDHTMITVTADVESADGTLFTNNEDITGAPSEFKYTFTSPYRAIASVSYVLRETQDISQQKGFLTADIEYVNYKASSYEPDQESAYDTGTTEYLKSLNRAIDNAYKGAFNIRAGGELKFTTFMVRAGAAYYGNPYQNINGEKGSKLNLSGGIGYRDKGFFADLTYVHSIQKDTHFPYRLIDPSQYYGAQIKSNVGNVLMTVGLKF</sequence>
<proteinExistence type="predicted"/>
<keyword evidence="3" id="KW-1185">Reference proteome</keyword>
<accession>A0A9X2XTV6</accession>
<dbReference type="EMBL" id="JAOTIF010000003">
    <property type="protein sequence ID" value="MCU7548951.1"/>
    <property type="molecule type" value="Genomic_DNA"/>
</dbReference>
<reference evidence="2" key="1">
    <citation type="submission" date="2022-09" db="EMBL/GenBank/DDBJ databases">
        <authorList>
            <person name="Yuan C."/>
            <person name="Ke Z."/>
        </authorList>
    </citation>
    <scope>NUCLEOTIDE SEQUENCE</scope>
    <source>
        <strain evidence="2">LB-8</strain>
    </source>
</reference>
<dbReference type="SUPFAM" id="SSF56935">
    <property type="entry name" value="Porins"/>
    <property type="match status" value="1"/>
</dbReference>
<evidence type="ECO:0000313" key="2">
    <source>
        <dbReference type="EMBL" id="MCU7548951.1"/>
    </source>
</evidence>
<dbReference type="AlphaFoldDB" id="A0A9X2XTV6"/>
<name>A0A9X2XTV6_9BACT</name>
<reference evidence="2" key="2">
    <citation type="submission" date="2023-04" db="EMBL/GenBank/DDBJ databases">
        <title>Paracnuella aquatica gen. nov., sp. nov., a member of the family Chitinophagaceae isolated from a hot spring.</title>
        <authorList>
            <person name="Wang C."/>
        </authorList>
    </citation>
    <scope>NUCLEOTIDE SEQUENCE</scope>
    <source>
        <strain evidence="2">LB-8</strain>
    </source>
</reference>
<comment type="caution">
    <text evidence="2">The sequence shown here is derived from an EMBL/GenBank/DDBJ whole genome shotgun (WGS) entry which is preliminary data.</text>
</comment>
<keyword evidence="1" id="KW-0732">Signal</keyword>
<dbReference type="Proteomes" id="UP001155483">
    <property type="component" value="Unassembled WGS sequence"/>
</dbReference>
<gene>
    <name evidence="2" type="ORF">OCK74_07475</name>
</gene>
<feature type="signal peptide" evidence="1">
    <location>
        <begin position="1"/>
        <end position="19"/>
    </location>
</feature>
<dbReference type="RefSeq" id="WP_279296395.1">
    <property type="nucleotide sequence ID" value="NZ_JAOTIF010000003.1"/>
</dbReference>
<feature type="chain" id="PRO_5040872754" evidence="1">
    <location>
        <begin position="20"/>
        <end position="514"/>
    </location>
</feature>
<dbReference type="Gene3D" id="2.40.160.60">
    <property type="entry name" value="Outer membrane protein transport protein (OMPP1/FadL/TodX)"/>
    <property type="match status" value="1"/>
</dbReference>